<sequence>IELISTKSSEKTEIYPMIYYYFDTNVKLSSNHIYNSRNAYPYYLNLLWMDENMEVYSVK</sequence>
<comment type="caution">
    <text evidence="1">The sequence shown here is derived from an EMBL/GenBank/DDBJ whole genome shotgun (WGS) entry which is preliminary data.</text>
</comment>
<evidence type="ECO:0000313" key="2">
    <source>
        <dbReference type="Proteomes" id="UP000228762"/>
    </source>
</evidence>
<name>A0A2M7EJM4_9BACT</name>
<dbReference type="Proteomes" id="UP000228762">
    <property type="component" value="Unassembled WGS sequence"/>
</dbReference>
<feature type="non-terminal residue" evidence="1">
    <location>
        <position position="1"/>
    </location>
</feature>
<organism evidence="1 2">
    <name type="scientific">Candidatus Roizmanbacteria bacterium CG17_big_fil_post_rev_8_21_14_2_50_39_7</name>
    <dbReference type="NCBI Taxonomy" id="1974858"/>
    <lineage>
        <taxon>Bacteria</taxon>
        <taxon>Candidatus Roizmaniibacteriota</taxon>
    </lineage>
</organism>
<protein>
    <submittedName>
        <fullName evidence="1">Uncharacterized protein</fullName>
    </submittedName>
</protein>
<dbReference type="EMBL" id="PFEV01000160">
    <property type="protein sequence ID" value="PIV70766.1"/>
    <property type="molecule type" value="Genomic_DNA"/>
</dbReference>
<gene>
    <name evidence="1" type="ORF">COW57_03350</name>
</gene>
<evidence type="ECO:0000313" key="1">
    <source>
        <dbReference type="EMBL" id="PIV70766.1"/>
    </source>
</evidence>
<proteinExistence type="predicted"/>
<reference evidence="2" key="1">
    <citation type="submission" date="2017-09" db="EMBL/GenBank/DDBJ databases">
        <title>Depth-based differentiation of microbial function through sediment-hosted aquifers and enrichment of novel symbionts in the deep terrestrial subsurface.</title>
        <authorList>
            <person name="Probst A.J."/>
            <person name="Ladd B."/>
            <person name="Jarett J.K."/>
            <person name="Geller-Mcgrath D.E."/>
            <person name="Sieber C.M.K."/>
            <person name="Emerson J.B."/>
            <person name="Anantharaman K."/>
            <person name="Thomas B.C."/>
            <person name="Malmstrom R."/>
            <person name="Stieglmeier M."/>
            <person name="Klingl A."/>
            <person name="Woyke T."/>
            <person name="Ryan C.M."/>
            <person name="Banfield J.F."/>
        </authorList>
    </citation>
    <scope>NUCLEOTIDE SEQUENCE [LARGE SCALE GENOMIC DNA]</scope>
</reference>
<accession>A0A2M7EJM4</accession>
<dbReference type="AlphaFoldDB" id="A0A2M7EJM4"/>